<dbReference type="RefSeq" id="WP_220114645.1">
    <property type="nucleotide sequence ID" value="NZ_JAHZSV010000026.1"/>
</dbReference>
<accession>A0ABS7EUE6</accession>
<evidence type="ECO:0000256" key="7">
    <source>
        <dbReference type="ARBA" id="ARBA00023273"/>
    </source>
</evidence>
<keyword evidence="5" id="KW-0677">Repeat</keyword>
<evidence type="ECO:0000256" key="5">
    <source>
        <dbReference type="ARBA" id="ARBA00022737"/>
    </source>
</evidence>
<gene>
    <name evidence="9" type="ORF">K1F36_15390</name>
</gene>
<dbReference type="Gene3D" id="3.80.10.10">
    <property type="entry name" value="Ribonuclease Inhibitor"/>
    <property type="match status" value="2"/>
</dbReference>
<evidence type="ECO:0000256" key="4">
    <source>
        <dbReference type="ARBA" id="ARBA00022614"/>
    </source>
</evidence>
<dbReference type="PANTHER" id="PTHR47566">
    <property type="match status" value="1"/>
</dbReference>
<evidence type="ECO:0000256" key="6">
    <source>
        <dbReference type="ARBA" id="ARBA00023069"/>
    </source>
</evidence>
<evidence type="ECO:0000256" key="3">
    <source>
        <dbReference type="ARBA" id="ARBA00022490"/>
    </source>
</evidence>
<reference evidence="9 10" key="1">
    <citation type="submission" date="2021-08" db="EMBL/GenBank/DDBJ databases">
        <title>Muricauda profundi sp. nov., a marine bacterium isolated from deep seawater of the Mariana Trench.</title>
        <authorList>
            <person name="Wei Y."/>
        </authorList>
    </citation>
    <scope>NUCLEOTIDE SEQUENCE [LARGE SCALE GENOMIC DNA]</scope>
    <source>
        <strain evidence="9 10">W52</strain>
    </source>
</reference>
<comment type="subcellular location">
    <subcellularLocation>
        <location evidence="1">Cell projection</location>
        <location evidence="1">Cilium</location>
    </subcellularLocation>
    <subcellularLocation>
        <location evidence="2">Cytoplasm</location>
    </subcellularLocation>
</comment>
<dbReference type="InterPro" id="IPR053879">
    <property type="entry name" value="HYDIN_VesB_CFA65-like_Ig"/>
</dbReference>
<dbReference type="InterPro" id="IPR013783">
    <property type="entry name" value="Ig-like_fold"/>
</dbReference>
<evidence type="ECO:0000256" key="1">
    <source>
        <dbReference type="ARBA" id="ARBA00004138"/>
    </source>
</evidence>
<dbReference type="Gene3D" id="2.60.40.10">
    <property type="entry name" value="Immunoglobulins"/>
    <property type="match status" value="1"/>
</dbReference>
<name>A0ABS7EUE6_9FLAO</name>
<dbReference type="NCBIfam" id="NF012200">
    <property type="entry name" value="choice_anch_D"/>
    <property type="match status" value="1"/>
</dbReference>
<keyword evidence="7" id="KW-0966">Cell projection</keyword>
<dbReference type="SUPFAM" id="SSF52058">
    <property type="entry name" value="L domain-like"/>
    <property type="match status" value="1"/>
</dbReference>
<keyword evidence="10" id="KW-1185">Reference proteome</keyword>
<dbReference type="PROSITE" id="PS51257">
    <property type="entry name" value="PROKAR_LIPOPROTEIN"/>
    <property type="match status" value="1"/>
</dbReference>
<evidence type="ECO:0000313" key="9">
    <source>
        <dbReference type="EMBL" id="MBW8201209.1"/>
    </source>
</evidence>
<organism evidence="9 10">
    <name type="scientific">Flagellimonas abyssi</name>
    <dbReference type="NCBI Taxonomy" id="2864871"/>
    <lineage>
        <taxon>Bacteria</taxon>
        <taxon>Pseudomonadati</taxon>
        <taxon>Bacteroidota</taxon>
        <taxon>Flavobacteriia</taxon>
        <taxon>Flavobacteriales</taxon>
        <taxon>Flavobacteriaceae</taxon>
        <taxon>Flagellimonas</taxon>
    </lineage>
</organism>
<dbReference type="EMBL" id="JAHZSV010000026">
    <property type="protein sequence ID" value="MBW8201209.1"/>
    <property type="molecule type" value="Genomic_DNA"/>
</dbReference>
<sequence>MKDMKFAWATMAVVLLWAFGCSKDDGPTVPSGTFEIDQSSMDFGHVPKGEVKSMKATVTYEGEGDLMLKEVAFSGTNASDFNLGSSIADRTIQMGASLELEVVFEPTQIGAKEALLTINSNLGVHTVKLSGESLDPDGVVNVPDAALKTRLLGLGKTSNGTLEGYTTSIIDTNEDGEIQVSEAWAQEGLLMCLDGEVTDMTGLEAFVNIRALLISGTQVSALDLSDNQALEFVFVQDNVLTQLDISELPNLRGLYCNDNQLTSLDVSNNPELKELMVYKNQLTGLDVSQNPNLNRLVASDNQLGSLDVTNNTELVQLRVHNNQLTALDVTNNAKLIALWANGNELSQLDLSQNTLLMDLDISNNQLNTLDISKLLLLEELSCGNNQLTNLDLSKNVELKSLSCIYNALTNLDVTQNTKLISLSCFDNGLASLDVSQNVALQSLYCGVNELTALDVSSNVALSYLTCEQNQLVSLNLANGVNQELFLMNAQNNDLSCIQIDEGFVPPVDWVKDETANYNSNCP</sequence>
<keyword evidence="3" id="KW-0963">Cytoplasm</keyword>
<evidence type="ECO:0000256" key="2">
    <source>
        <dbReference type="ARBA" id="ARBA00004496"/>
    </source>
</evidence>
<evidence type="ECO:0000259" key="8">
    <source>
        <dbReference type="Pfam" id="PF22544"/>
    </source>
</evidence>
<feature type="domain" description="HYDIN/VesB/CFA65-like Ig-like" evidence="8">
    <location>
        <begin position="33"/>
        <end position="129"/>
    </location>
</feature>
<dbReference type="PANTHER" id="PTHR47566:SF1">
    <property type="entry name" value="PROTEIN NUD1"/>
    <property type="match status" value="1"/>
</dbReference>
<protein>
    <submittedName>
        <fullName evidence="9">Choice-of-anchor D domain-containing protein</fullName>
    </submittedName>
</protein>
<keyword evidence="4" id="KW-0433">Leucine-rich repeat</keyword>
<dbReference type="Pfam" id="PF22544">
    <property type="entry name" value="HYDIN_VesB_CFA65-like_Ig"/>
    <property type="match status" value="1"/>
</dbReference>
<proteinExistence type="predicted"/>
<keyword evidence="6" id="KW-0969">Cilium</keyword>
<comment type="caution">
    <text evidence="9">The sequence shown here is derived from an EMBL/GenBank/DDBJ whole genome shotgun (WGS) entry which is preliminary data.</text>
</comment>
<dbReference type="InterPro" id="IPR032675">
    <property type="entry name" value="LRR_dom_sf"/>
</dbReference>
<evidence type="ECO:0000313" key="10">
    <source>
        <dbReference type="Proteomes" id="UP001196136"/>
    </source>
</evidence>
<dbReference type="InterPro" id="IPR052574">
    <property type="entry name" value="CDIRP"/>
</dbReference>
<dbReference type="Proteomes" id="UP001196136">
    <property type="component" value="Unassembled WGS sequence"/>
</dbReference>